<evidence type="ECO:0000256" key="1">
    <source>
        <dbReference type="ARBA" id="ARBA00001400"/>
    </source>
</evidence>
<evidence type="ECO:0000256" key="10">
    <source>
        <dbReference type="PROSITE-ProRule" id="PRU10072"/>
    </source>
</evidence>
<dbReference type="GO" id="GO:0004844">
    <property type="term" value="F:uracil DNA N-glycosylase activity"/>
    <property type="evidence" value="ECO:0007669"/>
    <property type="project" value="UniProtKB-UniRule"/>
</dbReference>
<feature type="domain" description="Uracil-DNA glycosylase-like" evidence="12">
    <location>
        <begin position="55"/>
        <end position="219"/>
    </location>
</feature>
<dbReference type="HAMAP" id="MF_00148">
    <property type="entry name" value="UDG"/>
    <property type="match status" value="1"/>
</dbReference>
<evidence type="ECO:0000256" key="7">
    <source>
        <dbReference type="ARBA" id="ARBA00022801"/>
    </source>
</evidence>
<dbReference type="EC" id="3.2.2.27" evidence="4 9"/>
<dbReference type="PROSITE" id="PS00130">
    <property type="entry name" value="U_DNA_GLYCOSYLASE"/>
    <property type="match status" value="1"/>
</dbReference>
<dbReference type="CDD" id="cd10027">
    <property type="entry name" value="UDG-F1-like"/>
    <property type="match status" value="1"/>
</dbReference>
<dbReference type="PANTHER" id="PTHR11264">
    <property type="entry name" value="URACIL-DNA GLYCOSYLASE"/>
    <property type="match status" value="1"/>
</dbReference>
<protein>
    <recommendedName>
        <fullName evidence="5 9">Uracil-DNA glycosylase</fullName>
        <shortName evidence="9">UDG</shortName>
        <ecNumber evidence="4 9">3.2.2.27</ecNumber>
    </recommendedName>
</protein>
<dbReference type="GO" id="GO:0005737">
    <property type="term" value="C:cytoplasm"/>
    <property type="evidence" value="ECO:0007669"/>
    <property type="project" value="UniProtKB-SubCell"/>
</dbReference>
<dbReference type="Pfam" id="PF03167">
    <property type="entry name" value="UDG"/>
    <property type="match status" value="1"/>
</dbReference>
<evidence type="ECO:0000256" key="9">
    <source>
        <dbReference type="HAMAP-Rule" id="MF_00148"/>
    </source>
</evidence>
<evidence type="ECO:0000256" key="4">
    <source>
        <dbReference type="ARBA" id="ARBA00012030"/>
    </source>
</evidence>
<organism evidence="13 14">
    <name type="scientific">Marinobacter salsuginis</name>
    <dbReference type="NCBI Taxonomy" id="418719"/>
    <lineage>
        <taxon>Bacteria</taxon>
        <taxon>Pseudomonadati</taxon>
        <taxon>Pseudomonadota</taxon>
        <taxon>Gammaproteobacteria</taxon>
        <taxon>Pseudomonadales</taxon>
        <taxon>Marinobacteraceae</taxon>
        <taxon>Marinobacter</taxon>
    </lineage>
</organism>
<dbReference type="SUPFAM" id="SSF52141">
    <property type="entry name" value="Uracil-DNA glycosylase-like"/>
    <property type="match status" value="1"/>
</dbReference>
<dbReference type="AlphaFoldDB" id="A0A5M3Q5U2"/>
<evidence type="ECO:0000256" key="6">
    <source>
        <dbReference type="ARBA" id="ARBA00022763"/>
    </source>
</evidence>
<evidence type="ECO:0000256" key="11">
    <source>
        <dbReference type="RuleBase" id="RU003780"/>
    </source>
</evidence>
<dbReference type="NCBIfam" id="TIGR00628">
    <property type="entry name" value="ung"/>
    <property type="match status" value="1"/>
</dbReference>
<keyword evidence="8 9" id="KW-0234">DNA repair</keyword>
<comment type="caution">
    <text evidence="13">The sequence shown here is derived from an EMBL/GenBank/DDBJ whole genome shotgun (WGS) entry which is preliminary data.</text>
</comment>
<dbReference type="GO" id="GO:0097510">
    <property type="term" value="P:base-excision repair, AP site formation via deaminated base removal"/>
    <property type="evidence" value="ECO:0007669"/>
    <property type="project" value="TreeGrafter"/>
</dbReference>
<accession>A0A5M3Q5U2</accession>
<feature type="active site" description="Proton acceptor" evidence="9 10">
    <location>
        <position position="70"/>
    </location>
</feature>
<comment type="function">
    <text evidence="2 9 11">Excises uracil residues from the DNA which can arise as a result of misincorporation of dUMP residues by DNA polymerase or due to deamination of cytosine.</text>
</comment>
<evidence type="ECO:0000256" key="8">
    <source>
        <dbReference type="ARBA" id="ARBA00023204"/>
    </source>
</evidence>
<dbReference type="NCBIfam" id="NF003588">
    <property type="entry name" value="PRK05254.1-1"/>
    <property type="match status" value="1"/>
</dbReference>
<evidence type="ECO:0000256" key="2">
    <source>
        <dbReference type="ARBA" id="ARBA00002631"/>
    </source>
</evidence>
<dbReference type="InterPro" id="IPR036895">
    <property type="entry name" value="Uracil-DNA_glycosylase-like_sf"/>
</dbReference>
<comment type="subcellular location">
    <subcellularLocation>
        <location evidence="9">Cytoplasm</location>
    </subcellularLocation>
</comment>
<dbReference type="Gene3D" id="3.40.470.10">
    <property type="entry name" value="Uracil-DNA glycosylase-like domain"/>
    <property type="match status" value="1"/>
</dbReference>
<dbReference type="Proteomes" id="UP000387223">
    <property type="component" value="Unassembled WGS sequence"/>
</dbReference>
<keyword evidence="9" id="KW-0963">Cytoplasm</keyword>
<evidence type="ECO:0000259" key="12">
    <source>
        <dbReference type="SMART" id="SM00986"/>
    </source>
</evidence>
<proteinExistence type="inferred from homology"/>
<dbReference type="RefSeq" id="WP_136630772.1">
    <property type="nucleotide sequence ID" value="NZ_BGZI01000043.1"/>
</dbReference>
<evidence type="ECO:0000256" key="3">
    <source>
        <dbReference type="ARBA" id="ARBA00008184"/>
    </source>
</evidence>
<dbReference type="SMART" id="SM00987">
    <property type="entry name" value="UreE_C"/>
    <property type="match status" value="1"/>
</dbReference>
<evidence type="ECO:0000313" key="14">
    <source>
        <dbReference type="Proteomes" id="UP000387223"/>
    </source>
</evidence>
<name>A0A5M3Q5U2_9GAMM</name>
<dbReference type="InterPro" id="IPR005122">
    <property type="entry name" value="Uracil-DNA_glycosylase-like"/>
</dbReference>
<comment type="catalytic activity">
    <reaction evidence="1 9 11">
        <text>Hydrolyzes single-stranded DNA or mismatched double-stranded DNA and polynucleotides, releasing free uracil.</text>
        <dbReference type="EC" id="3.2.2.27"/>
    </reaction>
</comment>
<dbReference type="NCBIfam" id="NF003592">
    <property type="entry name" value="PRK05254.1-5"/>
    <property type="match status" value="1"/>
</dbReference>
<dbReference type="PANTHER" id="PTHR11264:SF0">
    <property type="entry name" value="URACIL-DNA GLYCOSYLASE"/>
    <property type="match status" value="1"/>
</dbReference>
<gene>
    <name evidence="13" type="primary">ung_2</name>
    <name evidence="9" type="synonym">ung</name>
    <name evidence="13" type="ORF">MSSD14B_41270</name>
</gene>
<evidence type="ECO:0000256" key="5">
    <source>
        <dbReference type="ARBA" id="ARBA00018429"/>
    </source>
</evidence>
<dbReference type="InterPro" id="IPR002043">
    <property type="entry name" value="UDG_fam1"/>
</dbReference>
<keyword evidence="6 9" id="KW-0227">DNA damage</keyword>
<sequence>MQISKQIQQIENDWRDVLLAHVDNPKVHALEAFLGGDCEEHDICPPREDWFRAFHTTPPDQVKVVIIGQDPYMNGEATGLSFSVKPGYKLTPSARNIVKEITGLSKVTDHNGDFSEWAENGVLMLNTCLTTRFGQAGAHGKKGWEVLTGAAIDHLAKLDQPIVYLAWGRWAHDVAAQDQNPNHHVIRTSHPSPLAASRSGKDFPAFLGSGCFEAANQILCFNGLTPVQWTVPVQPTTEPESAQESLF</sequence>
<evidence type="ECO:0000313" key="13">
    <source>
        <dbReference type="EMBL" id="GBO90459.1"/>
    </source>
</evidence>
<reference evidence="13 14" key="1">
    <citation type="journal article" date="2019" name="J. Gen. Appl. Microbiol.">
        <title>Aerobic degradation of cis-dichloroethene by the marine bacterium Marinobacter salsuginis strain 5N-3.</title>
        <authorList>
            <person name="Inoue Y."/>
            <person name="Fukunaga Y."/>
            <person name="Katsumata H."/>
            <person name="Ohji S."/>
            <person name="Hosoyama A."/>
            <person name="Mori K."/>
            <person name="Ando K."/>
        </authorList>
    </citation>
    <scope>NUCLEOTIDE SEQUENCE [LARGE SCALE GENOMIC DNA]</scope>
    <source>
        <strain evidence="13 14">NBRC 109114</strain>
    </source>
</reference>
<dbReference type="EMBL" id="BGZI01000043">
    <property type="protein sequence ID" value="GBO90459.1"/>
    <property type="molecule type" value="Genomic_DNA"/>
</dbReference>
<keyword evidence="7 9" id="KW-0378">Hydrolase</keyword>
<comment type="similarity">
    <text evidence="3 9 11">Belongs to the uracil-DNA glycosylase (UDG) superfamily. UNG family.</text>
</comment>
<dbReference type="InterPro" id="IPR018085">
    <property type="entry name" value="Ura-DNA_Glyclase_AS"/>
</dbReference>
<dbReference type="SMART" id="SM00986">
    <property type="entry name" value="UDG"/>
    <property type="match status" value="1"/>
</dbReference>